<dbReference type="AlphaFoldDB" id="C4KK42"/>
<dbReference type="KEGG" id="sid:M164_0149"/>
<proteinExistence type="predicted"/>
<dbReference type="GeneID" id="84063336"/>
<dbReference type="HOGENOM" id="CLU_2985850_0_0_2"/>
<evidence type="ECO:0000313" key="2">
    <source>
        <dbReference type="Proteomes" id="UP000001479"/>
    </source>
</evidence>
<reference evidence="1 2" key="1">
    <citation type="journal article" date="2009" name="Proc. Natl. Acad. Sci. U.S.A.">
        <title>Biogeography of the Sulfolobus islandicus pan-genome.</title>
        <authorList>
            <person name="Reno M.L."/>
            <person name="Held N.L."/>
            <person name="Fields C.J."/>
            <person name="Burke P.V."/>
            <person name="Whitaker R.J."/>
        </authorList>
    </citation>
    <scope>NUCLEOTIDE SEQUENCE [LARGE SCALE GENOMIC DNA]</scope>
    <source>
        <strain evidence="2">M.16.4 / Kamchatka #3</strain>
    </source>
</reference>
<organism evidence="1 2">
    <name type="scientific">Saccharolobus islandicus (strain M.16.4 / Kamchatka #3)</name>
    <name type="common">Sulfolobus islandicus</name>
    <dbReference type="NCBI Taxonomy" id="426118"/>
    <lineage>
        <taxon>Archaea</taxon>
        <taxon>Thermoproteota</taxon>
        <taxon>Thermoprotei</taxon>
        <taxon>Sulfolobales</taxon>
        <taxon>Sulfolobaceae</taxon>
        <taxon>Saccharolobus</taxon>
    </lineage>
</organism>
<sequence>MKPRIHKGGKPGQETYYLNIPREIVTSLDIKPDDEFELKVETKGDEITLCYKRVKKS</sequence>
<dbReference type="Proteomes" id="UP000001479">
    <property type="component" value="Chromosome"/>
</dbReference>
<gene>
    <name evidence="1" type="ordered locus">M164_0149</name>
</gene>
<evidence type="ECO:0000313" key="1">
    <source>
        <dbReference type="EMBL" id="ACR40783.1"/>
    </source>
</evidence>
<dbReference type="Gene3D" id="2.10.260.10">
    <property type="match status" value="1"/>
</dbReference>
<evidence type="ECO:0008006" key="3">
    <source>
        <dbReference type="Google" id="ProtNLM"/>
    </source>
</evidence>
<dbReference type="EMBL" id="CP001402">
    <property type="protein sequence ID" value="ACR40783.1"/>
    <property type="molecule type" value="Genomic_DNA"/>
</dbReference>
<accession>C4KK42</accession>
<name>C4KK42_SACI6</name>
<dbReference type="RefSeq" id="WP_012735401.1">
    <property type="nucleotide sequence ID" value="NC_012726.1"/>
</dbReference>
<protein>
    <recommendedName>
        <fullName evidence="3">SpoVT-AbrB domain-containing protein</fullName>
    </recommendedName>
</protein>